<dbReference type="PANTHER" id="PTHR43760">
    <property type="entry name" value="ENDORIBONUCLEASE-RELATED"/>
    <property type="match status" value="1"/>
</dbReference>
<dbReference type="RefSeq" id="WP_245811284.1">
    <property type="nucleotide sequence ID" value="NZ_CP041743.1"/>
</dbReference>
<evidence type="ECO:0000313" key="1">
    <source>
        <dbReference type="EMBL" id="SFH83057.1"/>
    </source>
</evidence>
<dbReference type="AlphaFoldDB" id="A0A1I3D8L6"/>
<proteinExistence type="predicted"/>
<dbReference type="InterPro" id="IPR035959">
    <property type="entry name" value="RutC-like_sf"/>
</dbReference>
<dbReference type="Pfam" id="PF01042">
    <property type="entry name" value="Ribonuc_L-PSP"/>
    <property type="match status" value="1"/>
</dbReference>
<dbReference type="PANTHER" id="PTHR43760:SF1">
    <property type="entry name" value="ENDORIBONUCLEASE L-PSP_CHORISMATE MUTASE-LIKE DOMAIN-CONTAINING PROTEIN"/>
    <property type="match status" value="1"/>
</dbReference>
<dbReference type="EMBL" id="FOQU01000001">
    <property type="protein sequence ID" value="SFH83057.1"/>
    <property type="molecule type" value="Genomic_DNA"/>
</dbReference>
<protein>
    <submittedName>
        <fullName evidence="1">Enamine deaminase RidA, house cleaning of reactive enamine intermediates, YjgF/YER057c/UK114 family</fullName>
    </submittedName>
</protein>
<reference evidence="1 2" key="1">
    <citation type="submission" date="2016-10" db="EMBL/GenBank/DDBJ databases">
        <authorList>
            <person name="de Groot N.N."/>
        </authorList>
    </citation>
    <scope>NUCLEOTIDE SEQUENCE [LARGE SCALE GENOMIC DNA]</scope>
    <source>
        <strain evidence="1 2">LMG 23650</strain>
    </source>
</reference>
<name>A0A1I3D8L6_9BURK</name>
<organism evidence="1 2">
    <name type="scientific">Paraburkholderia megapolitana</name>
    <dbReference type="NCBI Taxonomy" id="420953"/>
    <lineage>
        <taxon>Bacteria</taxon>
        <taxon>Pseudomonadati</taxon>
        <taxon>Pseudomonadota</taxon>
        <taxon>Betaproteobacteria</taxon>
        <taxon>Burkholderiales</taxon>
        <taxon>Burkholderiaceae</taxon>
        <taxon>Paraburkholderia</taxon>
    </lineage>
</organism>
<sequence>MMADIATRVAQLGLVLPALPSPRGAYLGAVVHDGIVYVSGQVSRVGDEVVTGPVDRNTPDDVIRNAAQACVLRALSVLAATAAPTASVERILFLRGFVNSTPDFRHHGRVMDFVSTLLYDIFGESGRCARSAVGVASLPDSGLLEIELTVTLTPEPRLRL</sequence>
<gene>
    <name evidence="1" type="ORF">SAMN05192543_101170</name>
</gene>
<evidence type="ECO:0000313" key="2">
    <source>
        <dbReference type="Proteomes" id="UP000199548"/>
    </source>
</evidence>
<dbReference type="SUPFAM" id="SSF55298">
    <property type="entry name" value="YjgF-like"/>
    <property type="match status" value="1"/>
</dbReference>
<dbReference type="STRING" id="420953.SAMN05192543_101170"/>
<dbReference type="CDD" id="cd02199">
    <property type="entry name" value="YjgF_YER057c_UK114_like_1"/>
    <property type="match status" value="1"/>
</dbReference>
<dbReference type="InterPro" id="IPR006175">
    <property type="entry name" value="YjgF/YER057c/UK114"/>
</dbReference>
<accession>A0A1I3D8L6</accession>
<dbReference type="Proteomes" id="UP000199548">
    <property type="component" value="Unassembled WGS sequence"/>
</dbReference>
<keyword evidence="2" id="KW-1185">Reference proteome</keyword>
<dbReference type="InterPro" id="IPR013813">
    <property type="entry name" value="Endoribo_LPSP/chorism_mut-like"/>
</dbReference>
<dbReference type="Gene3D" id="3.30.1330.40">
    <property type="entry name" value="RutC-like"/>
    <property type="match status" value="1"/>
</dbReference>